<proteinExistence type="predicted"/>
<dbReference type="PANTHER" id="PTHR32305:SF15">
    <property type="entry name" value="PROTEIN RHSA-RELATED"/>
    <property type="match status" value="1"/>
</dbReference>
<feature type="region of interest" description="Disordered" evidence="1">
    <location>
        <begin position="255"/>
        <end position="281"/>
    </location>
</feature>
<comment type="caution">
    <text evidence="2">The sequence shown here is derived from an EMBL/GenBank/DDBJ whole genome shotgun (WGS) entry which is preliminary data.</text>
</comment>
<sequence length="405" mass="45786">MQKNVTQGSTVTATQYFNGFQYVDGVLQFFSHDEGYVNNTVVNGNNVYNYVFNYTDHLGNVRLSYGVDPATGVLKVLEENNYYPFGLKHKNYNMSQKTYIKDGGKVVLEPCSGCAKTYQFKFNGKELQDELGLNVYDYGARNYDPALGRWSNMDAKAEKYLPLSPYTYALNNPMFFVDPDGNEIDIYYGKDNKEKVKYGYQKDRDYTKIKDSYLADAYKALDALYENSNIEVDGKQTNLMQTLMDDKRELSVVEGGEDGGSHFSDGRSYPDAGDGSTKTKNNIGTIYFNRKEGVMYNDTNDAKKISDLYDSNGKLKPTTRVNSPTSVLGHEIGHAFNFATNPTEYFKRKADISTRNLTPYFRNAEESKATTLSTQININLGEFPRRNYYATGVQTTGVLSNKVKN</sequence>
<evidence type="ECO:0000313" key="3">
    <source>
        <dbReference type="Proteomes" id="UP000297407"/>
    </source>
</evidence>
<dbReference type="RefSeq" id="WP_135526027.1">
    <property type="nucleotide sequence ID" value="NZ_SRLH01000004.1"/>
</dbReference>
<protein>
    <submittedName>
        <fullName evidence="2">RHS repeat-associated core domain-containing protein</fullName>
    </submittedName>
</protein>
<dbReference type="EMBL" id="SRLH01000004">
    <property type="protein sequence ID" value="TGD57855.1"/>
    <property type="molecule type" value="Genomic_DNA"/>
</dbReference>
<dbReference type="Gene3D" id="2.180.10.10">
    <property type="entry name" value="RHS repeat-associated core"/>
    <property type="match status" value="1"/>
</dbReference>
<dbReference type="OrthoDB" id="964483at2"/>
<dbReference type="InterPro" id="IPR050708">
    <property type="entry name" value="T6SS_VgrG/RHS"/>
</dbReference>
<dbReference type="Proteomes" id="UP000297407">
    <property type="component" value="Unassembled WGS sequence"/>
</dbReference>
<dbReference type="AlphaFoldDB" id="A0A4Z0L8C2"/>
<name>A0A4Z0L8C2_9FLAO</name>
<dbReference type="NCBIfam" id="TIGR03696">
    <property type="entry name" value="Rhs_assc_core"/>
    <property type="match status" value="1"/>
</dbReference>
<evidence type="ECO:0000313" key="2">
    <source>
        <dbReference type="EMBL" id="TGD57855.1"/>
    </source>
</evidence>
<accession>A0A4Z0L8C2</accession>
<evidence type="ECO:0000256" key="1">
    <source>
        <dbReference type="SAM" id="MobiDB-lite"/>
    </source>
</evidence>
<dbReference type="InterPro" id="IPR022385">
    <property type="entry name" value="Rhs_assc_core"/>
</dbReference>
<reference evidence="2 3" key="1">
    <citation type="submission" date="2019-04" db="EMBL/GenBank/DDBJ databases">
        <title>Flavobacterium sp. strain DS2-A Genome sequencing and assembly.</title>
        <authorList>
            <person name="Kim I."/>
        </authorList>
    </citation>
    <scope>NUCLEOTIDE SEQUENCE [LARGE SCALE GENOMIC DNA]</scope>
    <source>
        <strain evidence="2 3">DS2-A</strain>
    </source>
</reference>
<dbReference type="PANTHER" id="PTHR32305">
    <property type="match status" value="1"/>
</dbReference>
<gene>
    <name evidence="2" type="ORF">E4635_07525</name>
</gene>
<keyword evidence="3" id="KW-1185">Reference proteome</keyword>
<organism evidence="2 3">
    <name type="scientific">Flavobacterium humi</name>
    <dbReference type="NCBI Taxonomy" id="2562683"/>
    <lineage>
        <taxon>Bacteria</taxon>
        <taxon>Pseudomonadati</taxon>
        <taxon>Bacteroidota</taxon>
        <taxon>Flavobacteriia</taxon>
        <taxon>Flavobacteriales</taxon>
        <taxon>Flavobacteriaceae</taxon>
        <taxon>Flavobacterium</taxon>
    </lineage>
</organism>